<dbReference type="AlphaFoldDB" id="A0A0A3I9G7"/>
<evidence type="ECO:0000313" key="10">
    <source>
        <dbReference type="Proteomes" id="UP000030416"/>
    </source>
</evidence>
<dbReference type="STRING" id="1384049.CD29_06990"/>
<dbReference type="OrthoDB" id="9808005at2"/>
<evidence type="ECO:0000256" key="3">
    <source>
        <dbReference type="ARBA" id="ARBA00022475"/>
    </source>
</evidence>
<dbReference type="SUPFAM" id="SSF161098">
    <property type="entry name" value="MetI-like"/>
    <property type="match status" value="1"/>
</dbReference>
<keyword evidence="6 7" id="KW-0472">Membrane</keyword>
<feature type="transmembrane region" description="Helical" evidence="7">
    <location>
        <begin position="84"/>
        <end position="104"/>
    </location>
</feature>
<dbReference type="Pfam" id="PF00528">
    <property type="entry name" value="BPD_transp_1"/>
    <property type="match status" value="1"/>
</dbReference>
<dbReference type="Proteomes" id="UP000030416">
    <property type="component" value="Unassembled WGS sequence"/>
</dbReference>
<feature type="transmembrane region" description="Helical" evidence="7">
    <location>
        <begin position="213"/>
        <end position="231"/>
    </location>
</feature>
<gene>
    <name evidence="9" type="ORF">CD29_06990</name>
</gene>
<dbReference type="PROSITE" id="PS50928">
    <property type="entry name" value="ABC_TM1"/>
    <property type="match status" value="1"/>
</dbReference>
<feature type="transmembrane region" description="Helical" evidence="7">
    <location>
        <begin position="243"/>
        <end position="264"/>
    </location>
</feature>
<proteinExistence type="inferred from homology"/>
<keyword evidence="10" id="KW-1185">Reference proteome</keyword>
<feature type="transmembrane region" description="Helical" evidence="7">
    <location>
        <begin position="21"/>
        <end position="41"/>
    </location>
</feature>
<keyword evidence="3" id="KW-1003">Cell membrane</keyword>
<protein>
    <submittedName>
        <fullName evidence="9">Phosphonate ABC transporter permease</fullName>
    </submittedName>
</protein>
<dbReference type="InterPro" id="IPR035906">
    <property type="entry name" value="MetI-like_sf"/>
</dbReference>
<keyword evidence="4 7" id="KW-0812">Transmembrane</keyword>
<dbReference type="InterPro" id="IPR005769">
    <property type="entry name" value="PhnE/PtxC"/>
</dbReference>
<evidence type="ECO:0000259" key="8">
    <source>
        <dbReference type="PROSITE" id="PS50928"/>
    </source>
</evidence>
<dbReference type="CDD" id="cd06261">
    <property type="entry name" value="TM_PBP2"/>
    <property type="match status" value="1"/>
</dbReference>
<evidence type="ECO:0000256" key="2">
    <source>
        <dbReference type="ARBA" id="ARBA00022448"/>
    </source>
</evidence>
<name>A0A0A3I9G7_9BACL</name>
<organism evidence="9 10">
    <name type="scientific">Ureibacillus manganicus DSM 26584</name>
    <dbReference type="NCBI Taxonomy" id="1384049"/>
    <lineage>
        <taxon>Bacteria</taxon>
        <taxon>Bacillati</taxon>
        <taxon>Bacillota</taxon>
        <taxon>Bacilli</taxon>
        <taxon>Bacillales</taxon>
        <taxon>Caryophanaceae</taxon>
        <taxon>Ureibacillus</taxon>
    </lineage>
</organism>
<keyword evidence="5 7" id="KW-1133">Transmembrane helix</keyword>
<dbReference type="eggNOG" id="COG3639">
    <property type="taxonomic scope" value="Bacteria"/>
</dbReference>
<evidence type="ECO:0000256" key="5">
    <source>
        <dbReference type="ARBA" id="ARBA00022989"/>
    </source>
</evidence>
<dbReference type="GO" id="GO:0015416">
    <property type="term" value="F:ABC-type phosphonate transporter activity"/>
    <property type="evidence" value="ECO:0007669"/>
    <property type="project" value="InterPro"/>
</dbReference>
<dbReference type="GO" id="GO:0005886">
    <property type="term" value="C:plasma membrane"/>
    <property type="evidence" value="ECO:0007669"/>
    <property type="project" value="UniProtKB-SubCell"/>
</dbReference>
<comment type="similarity">
    <text evidence="7">Belongs to the binding-protein-dependent transport system permease family.</text>
</comment>
<evidence type="ECO:0000256" key="4">
    <source>
        <dbReference type="ARBA" id="ARBA00022692"/>
    </source>
</evidence>
<reference evidence="9 10" key="1">
    <citation type="submission" date="2014-02" db="EMBL/GenBank/DDBJ databases">
        <title>Draft genome sequence of Lysinibacillus manganicus DSM 26584T.</title>
        <authorList>
            <person name="Zhang F."/>
            <person name="Wang G."/>
            <person name="Zhang L."/>
        </authorList>
    </citation>
    <scope>NUCLEOTIDE SEQUENCE [LARGE SCALE GENOMIC DNA]</scope>
    <source>
        <strain evidence="9 10">DSM 26584</strain>
    </source>
</reference>
<feature type="domain" description="ABC transmembrane type-1" evidence="8">
    <location>
        <begin position="78"/>
        <end position="261"/>
    </location>
</feature>
<dbReference type="NCBIfam" id="TIGR01097">
    <property type="entry name" value="PhnE"/>
    <property type="match status" value="1"/>
</dbReference>
<dbReference type="InterPro" id="IPR000515">
    <property type="entry name" value="MetI-like"/>
</dbReference>
<sequence>MNLLSPKKIQLPNGKMVVEKRSVTPLIIIVLLLFTIVSINITEFKLEVIVKQINRLFVIIDEMIPPNVEYMPSLWQPLLDTIKMSLIGSVLGAICALPVAFFAASNITKNRLITTVVKFLLSLLRTLPTLVVALIATYVFGLGTMAGTIAIYLFTVSYVGKLLYEQIENANMDSYEAMQSLGLTSMYSFRYAIMPQVIPNYLSTTLFCFEGNVRYAAILGYVGAGGIGLMINESIGWRNYANLGMIILMLVVTVFIIETISEYCRKKLM</sequence>
<evidence type="ECO:0000256" key="1">
    <source>
        <dbReference type="ARBA" id="ARBA00004651"/>
    </source>
</evidence>
<evidence type="ECO:0000256" key="7">
    <source>
        <dbReference type="RuleBase" id="RU363032"/>
    </source>
</evidence>
<dbReference type="Gene3D" id="1.10.3720.10">
    <property type="entry name" value="MetI-like"/>
    <property type="match status" value="1"/>
</dbReference>
<comment type="caution">
    <text evidence="9">The sequence shown here is derived from an EMBL/GenBank/DDBJ whole genome shotgun (WGS) entry which is preliminary data.</text>
</comment>
<dbReference type="PANTHER" id="PTHR30043">
    <property type="entry name" value="PHOSPHONATES TRANSPORT SYSTEM PERMEASE PROTEIN"/>
    <property type="match status" value="1"/>
</dbReference>
<dbReference type="EMBL" id="JPVN01000006">
    <property type="protein sequence ID" value="KGR79428.1"/>
    <property type="molecule type" value="Genomic_DNA"/>
</dbReference>
<dbReference type="PANTHER" id="PTHR30043:SF1">
    <property type="entry name" value="ABC TRANSPORT SYSTEM PERMEASE PROTEIN P69"/>
    <property type="match status" value="1"/>
</dbReference>
<evidence type="ECO:0000256" key="6">
    <source>
        <dbReference type="ARBA" id="ARBA00023136"/>
    </source>
</evidence>
<accession>A0A0A3I9G7</accession>
<dbReference type="RefSeq" id="WP_036184468.1">
    <property type="nucleotide sequence ID" value="NZ_AVDA01000006.1"/>
</dbReference>
<evidence type="ECO:0000313" key="9">
    <source>
        <dbReference type="EMBL" id="KGR79428.1"/>
    </source>
</evidence>
<keyword evidence="2 7" id="KW-0813">Transport</keyword>
<comment type="subcellular location">
    <subcellularLocation>
        <location evidence="1 7">Cell membrane</location>
        <topology evidence="1 7">Multi-pass membrane protein</topology>
    </subcellularLocation>
</comment>